<organism evidence="3">
    <name type="scientific">Zea mays</name>
    <name type="common">Maize</name>
    <dbReference type="NCBI Taxonomy" id="4577"/>
    <lineage>
        <taxon>Eukaryota</taxon>
        <taxon>Viridiplantae</taxon>
        <taxon>Streptophyta</taxon>
        <taxon>Embryophyta</taxon>
        <taxon>Tracheophyta</taxon>
        <taxon>Spermatophyta</taxon>
        <taxon>Magnoliopsida</taxon>
        <taxon>Liliopsida</taxon>
        <taxon>Poales</taxon>
        <taxon>Poaceae</taxon>
        <taxon>PACMAD clade</taxon>
        <taxon>Panicoideae</taxon>
        <taxon>Andropogonodae</taxon>
        <taxon>Andropogoneae</taxon>
        <taxon>Tripsacinae</taxon>
        <taxon>Zea</taxon>
    </lineage>
</organism>
<evidence type="ECO:0000256" key="1">
    <source>
        <dbReference type="ARBA" id="ARBA00022737"/>
    </source>
</evidence>
<reference evidence="3" key="1">
    <citation type="submission" date="2015-12" db="EMBL/GenBank/DDBJ databases">
        <title>Update maize B73 reference genome by single molecule sequencing technologies.</title>
        <authorList>
            <consortium name="Maize Genome Sequencing Project"/>
            <person name="Ware D."/>
        </authorList>
    </citation>
    <scope>NUCLEOTIDE SEQUENCE</scope>
    <source>
        <tissue evidence="3">Seedling</tissue>
    </source>
</reference>
<accession>A0A1D6IRP1</accession>
<name>A0A1D6IRP1_MAIZE</name>
<keyword evidence="1" id="KW-0677">Repeat</keyword>
<dbReference type="InterPro" id="IPR032675">
    <property type="entry name" value="LRR_dom_sf"/>
</dbReference>
<dbReference type="Pfam" id="PF23598">
    <property type="entry name" value="LRR_14"/>
    <property type="match status" value="1"/>
</dbReference>
<protein>
    <recommendedName>
        <fullName evidence="2">Disease resistance R13L4/SHOC-2-like LRR domain-containing protein</fullName>
    </recommendedName>
</protein>
<dbReference type="PANTHER" id="PTHR47186">
    <property type="entry name" value="LEUCINE-RICH REPEAT-CONTAINING PROTEIN 57"/>
    <property type="match status" value="1"/>
</dbReference>
<evidence type="ECO:0000259" key="2">
    <source>
        <dbReference type="Pfam" id="PF23598"/>
    </source>
</evidence>
<feature type="domain" description="Disease resistance R13L4/SHOC-2-like LRR" evidence="2">
    <location>
        <begin position="7"/>
        <end position="364"/>
    </location>
</feature>
<sequence>MDIPEALRSLNIIYCNIAIMTPLHSFRVCRVLCIEYSYVPISLKHLGKLLHLKYLELYGTPVDELPKEIGHLRSLQTLLLVNTGLDELPPAVCSLTRLMCLMAEGFKRLPADKMGNLTSLEELRLESIVGQSATQALVAELGKLTRLRVVNITFSEELEESLQEALVQSLFNLWGLQELALSSKWSQQGSAMWGDWEPPRQLRRLIIKGIIFSRQPRWINRSCMAHLCFLSLAVHAVEAQDLDNLARLPELRYLKLDGVSWPPRYDTGPDDFRNLRFCDVGTMLVFHMGAMPRLEELVFGVGVLLEQCPTMDVIEDLDLGLDNLLSLEQVTVVVDCSGATAAKVQEVEAVVMRAMENHANRPTIKMERVCENFILSDKEQEDLVRLFLSSLYVCVLLSFSDALKRKAACSSSRINLMLSSSHSCGCFDIL</sequence>
<dbReference type="PANTHER" id="PTHR47186:SF22">
    <property type="entry name" value="OS11G0589401 PROTEIN"/>
    <property type="match status" value="1"/>
</dbReference>
<dbReference type="Gene3D" id="3.80.10.10">
    <property type="entry name" value="Ribonuclease Inhibitor"/>
    <property type="match status" value="1"/>
</dbReference>
<dbReference type="InterPro" id="IPR055414">
    <property type="entry name" value="LRR_R13L4/SHOC2-like"/>
</dbReference>
<proteinExistence type="predicted"/>
<dbReference type="SUPFAM" id="SSF52047">
    <property type="entry name" value="RNI-like"/>
    <property type="match status" value="1"/>
</dbReference>
<dbReference type="EMBL" id="CM000786">
    <property type="protein sequence ID" value="AQK38908.1"/>
    <property type="molecule type" value="Genomic_DNA"/>
</dbReference>
<gene>
    <name evidence="3" type="ORF">ZEAMMB73_Zm00001d023304</name>
</gene>
<dbReference type="AlphaFoldDB" id="A0A1D6IRP1"/>
<evidence type="ECO:0000313" key="3">
    <source>
        <dbReference type="EMBL" id="AQK38908.1"/>
    </source>
</evidence>